<protein>
    <submittedName>
        <fullName evidence="2">Uncharacterized protein</fullName>
    </submittedName>
</protein>
<dbReference type="EMBL" id="JAVHJO010000005">
    <property type="protein sequence ID" value="KAK6540189.1"/>
    <property type="molecule type" value="Genomic_DNA"/>
</dbReference>
<feature type="region of interest" description="Disordered" evidence="1">
    <location>
        <begin position="330"/>
        <end position="354"/>
    </location>
</feature>
<evidence type="ECO:0000313" key="3">
    <source>
        <dbReference type="Proteomes" id="UP001365542"/>
    </source>
</evidence>
<feature type="region of interest" description="Disordered" evidence="1">
    <location>
        <begin position="88"/>
        <end position="139"/>
    </location>
</feature>
<feature type="region of interest" description="Disordered" evidence="1">
    <location>
        <begin position="618"/>
        <end position="639"/>
    </location>
</feature>
<feature type="compositionally biased region" description="Basic and acidic residues" evidence="1">
    <location>
        <begin position="284"/>
        <end position="293"/>
    </location>
</feature>
<dbReference type="AlphaFoldDB" id="A0AAV9XDK6"/>
<comment type="caution">
    <text evidence="2">The sequence shown here is derived from an EMBL/GenBank/DDBJ whole genome shotgun (WGS) entry which is preliminary data.</text>
</comment>
<accession>A0AAV9XDK6</accession>
<proteinExistence type="predicted"/>
<name>A0AAV9XDK6_9PEZI</name>
<gene>
    <name evidence="2" type="ORF">TWF694_009008</name>
</gene>
<feature type="compositionally biased region" description="Polar residues" evidence="1">
    <location>
        <begin position="88"/>
        <end position="106"/>
    </location>
</feature>
<keyword evidence="3" id="KW-1185">Reference proteome</keyword>
<organism evidence="2 3">
    <name type="scientific">Orbilia ellipsospora</name>
    <dbReference type="NCBI Taxonomy" id="2528407"/>
    <lineage>
        <taxon>Eukaryota</taxon>
        <taxon>Fungi</taxon>
        <taxon>Dikarya</taxon>
        <taxon>Ascomycota</taxon>
        <taxon>Pezizomycotina</taxon>
        <taxon>Orbiliomycetes</taxon>
        <taxon>Orbiliales</taxon>
        <taxon>Orbiliaceae</taxon>
        <taxon>Orbilia</taxon>
    </lineage>
</organism>
<evidence type="ECO:0000313" key="2">
    <source>
        <dbReference type="EMBL" id="KAK6540189.1"/>
    </source>
</evidence>
<sequence>MGGEHPHETPITFNDVNLPHELDDYINGFAYEDQPSLFFDDAFLNPLDETSAIDSLQFDIPDTAIDPELRGACDIPKQECVVDIPTQLQSQPPIYPPSLSSKPSNRPSRDFESTSTNSQSGKKLLRKSKKEESTFDYSRQAKAPTFDPRLYELARRSSKTFKCLPSSAAYPQNATYVPYSGHLVAAPGLIPQNGVPNDGDSSSLDINQKDIDDFFASLNPEFLEKNIDDVFSFGTVPDYPEWQQQYETPTRRNVIDAKEFTYRMLAPSALPVQPSEKRKRGRPKKDEVEESHQDAAPQPPHSVAPFQAPHQEPQFGIQQHHLSPQYPTYQSIHQQPYPYPQTFPSTSTTAPDPNTPYFVTALNLNDIDDAGTSSKRRRIVSSGSYRSMSKKEQAYMEMDAKVKLYDETNIHELLYFPILKPGRSPCYWIQRHPYANTRVYEDHYRTWCRYRHCKGVETAELIRTASGEVREKNYKHPRTIIAGNYQVAVDWEYVGNEINTFKNDSEGQYEYDKRNVYDTVECFFHLRCFEQLTDFPQLVRQQRVQIDHRVLNADKTRNKITKRKNKGGTNAAEIEWYLKDEAEQWVHRTTMDWSFNPLPGSEDSLERVLLNGKRRYNERKGTGKLGFGASPIGSPPSEF</sequence>
<feature type="region of interest" description="Disordered" evidence="1">
    <location>
        <begin position="266"/>
        <end position="308"/>
    </location>
</feature>
<dbReference type="Proteomes" id="UP001365542">
    <property type="component" value="Unassembled WGS sequence"/>
</dbReference>
<reference evidence="2 3" key="1">
    <citation type="submission" date="2019-10" db="EMBL/GenBank/DDBJ databases">
        <authorList>
            <person name="Palmer J.M."/>
        </authorList>
    </citation>
    <scope>NUCLEOTIDE SEQUENCE [LARGE SCALE GENOMIC DNA]</scope>
    <source>
        <strain evidence="2 3">TWF694</strain>
    </source>
</reference>
<evidence type="ECO:0000256" key="1">
    <source>
        <dbReference type="SAM" id="MobiDB-lite"/>
    </source>
</evidence>
<feature type="compositionally biased region" description="Polar residues" evidence="1">
    <location>
        <begin position="342"/>
        <end position="352"/>
    </location>
</feature>